<dbReference type="Pfam" id="PF20174">
    <property type="entry name" value="DUF6540"/>
    <property type="match status" value="1"/>
</dbReference>
<dbReference type="Proteomes" id="UP000077266">
    <property type="component" value="Unassembled WGS sequence"/>
</dbReference>
<keyword evidence="2" id="KW-1185">Reference proteome</keyword>
<accession>A0A165Q8E7</accession>
<gene>
    <name evidence="1" type="ORF">EXIGLDRAFT_725691</name>
</gene>
<dbReference type="InParanoid" id="A0A165Q8E7"/>
<dbReference type="InterPro" id="IPR046670">
    <property type="entry name" value="DUF6540"/>
</dbReference>
<evidence type="ECO:0000313" key="1">
    <source>
        <dbReference type="EMBL" id="KZW03234.1"/>
    </source>
</evidence>
<reference evidence="1 2" key="1">
    <citation type="journal article" date="2016" name="Mol. Biol. Evol.">
        <title>Comparative Genomics of Early-Diverging Mushroom-Forming Fungi Provides Insights into the Origins of Lignocellulose Decay Capabilities.</title>
        <authorList>
            <person name="Nagy L.G."/>
            <person name="Riley R."/>
            <person name="Tritt A."/>
            <person name="Adam C."/>
            <person name="Daum C."/>
            <person name="Floudas D."/>
            <person name="Sun H."/>
            <person name="Yadav J.S."/>
            <person name="Pangilinan J."/>
            <person name="Larsson K.H."/>
            <person name="Matsuura K."/>
            <person name="Barry K."/>
            <person name="Labutti K."/>
            <person name="Kuo R."/>
            <person name="Ohm R.A."/>
            <person name="Bhattacharya S.S."/>
            <person name="Shirouzu T."/>
            <person name="Yoshinaga Y."/>
            <person name="Martin F.M."/>
            <person name="Grigoriev I.V."/>
            <person name="Hibbett D.S."/>
        </authorList>
    </citation>
    <scope>NUCLEOTIDE SEQUENCE [LARGE SCALE GENOMIC DNA]</scope>
    <source>
        <strain evidence="1 2">HHB12029</strain>
    </source>
</reference>
<evidence type="ECO:0000313" key="2">
    <source>
        <dbReference type="Proteomes" id="UP000077266"/>
    </source>
</evidence>
<dbReference type="AlphaFoldDB" id="A0A165Q8E7"/>
<dbReference type="EMBL" id="KV425884">
    <property type="protein sequence ID" value="KZW03234.1"/>
    <property type="molecule type" value="Genomic_DNA"/>
</dbReference>
<organism evidence="1 2">
    <name type="scientific">Exidia glandulosa HHB12029</name>
    <dbReference type="NCBI Taxonomy" id="1314781"/>
    <lineage>
        <taxon>Eukaryota</taxon>
        <taxon>Fungi</taxon>
        <taxon>Dikarya</taxon>
        <taxon>Basidiomycota</taxon>
        <taxon>Agaricomycotina</taxon>
        <taxon>Agaricomycetes</taxon>
        <taxon>Auriculariales</taxon>
        <taxon>Exidiaceae</taxon>
        <taxon>Exidia</taxon>
    </lineage>
</organism>
<dbReference type="OrthoDB" id="3002933at2759"/>
<name>A0A165Q8E7_EXIGL</name>
<sequence>MSLPPEAFNAGSLYIAAFAQARSPHMGLLIPDDSSTGTLVHIRVDIDRATSPNWQYQCRRQRIAGEMALTSLLKIRDVGAPAGAVTVDQLRAAAESVPAPENDEFGECGPWVWRVVAILNEQGLLDIDDISALTEEFTTFAAGNTPYARRDRFPNVAVSKFCS</sequence>
<protein>
    <submittedName>
        <fullName evidence="1">Uncharacterized protein</fullName>
    </submittedName>
</protein>
<proteinExistence type="predicted"/>